<dbReference type="CDD" id="cd18793">
    <property type="entry name" value="SF2_C_SNF"/>
    <property type="match status" value="1"/>
</dbReference>
<organism evidence="4 5">
    <name type="scientific">Variovorax rhizosphaerae</name>
    <dbReference type="NCBI Taxonomy" id="1836200"/>
    <lineage>
        <taxon>Bacteria</taxon>
        <taxon>Pseudomonadati</taxon>
        <taxon>Pseudomonadota</taxon>
        <taxon>Betaproteobacteria</taxon>
        <taxon>Burkholderiales</taxon>
        <taxon>Comamonadaceae</taxon>
        <taxon>Variovorax</taxon>
    </lineage>
</organism>
<dbReference type="InterPro" id="IPR000330">
    <property type="entry name" value="SNF2_N"/>
</dbReference>
<dbReference type="EMBL" id="JBBKZT010000008">
    <property type="protein sequence ID" value="MEJ8848588.1"/>
    <property type="molecule type" value="Genomic_DNA"/>
</dbReference>
<dbReference type="SMART" id="SM00490">
    <property type="entry name" value="HELICc"/>
    <property type="match status" value="1"/>
</dbReference>
<reference evidence="4 5" key="1">
    <citation type="submission" date="2024-03" db="EMBL/GenBank/DDBJ databases">
        <title>Novel species of the genus Variovorax.</title>
        <authorList>
            <person name="Liu Q."/>
            <person name="Xin Y.-H."/>
        </authorList>
    </citation>
    <scope>NUCLEOTIDE SEQUENCE [LARGE SCALE GENOMIC DNA]</scope>
    <source>
        <strain evidence="4 5">KACC 18900</strain>
    </source>
</reference>
<evidence type="ECO:0000259" key="3">
    <source>
        <dbReference type="PROSITE" id="PS51194"/>
    </source>
</evidence>
<proteinExistence type="predicted"/>
<dbReference type="InterPro" id="IPR011335">
    <property type="entry name" value="Restrct_endonuc-II-like"/>
</dbReference>
<dbReference type="Pfam" id="PF04471">
    <property type="entry name" value="Mrr_cat"/>
    <property type="match status" value="1"/>
</dbReference>
<keyword evidence="1" id="KW-0378">Hydrolase</keyword>
<dbReference type="Proteomes" id="UP001385892">
    <property type="component" value="Unassembled WGS sequence"/>
</dbReference>
<evidence type="ECO:0000259" key="2">
    <source>
        <dbReference type="PROSITE" id="PS51192"/>
    </source>
</evidence>
<dbReference type="InterPro" id="IPR007560">
    <property type="entry name" value="Restrct_endonuc_IV_Mrr"/>
</dbReference>
<dbReference type="PROSITE" id="PS51192">
    <property type="entry name" value="HELICASE_ATP_BIND_1"/>
    <property type="match status" value="1"/>
</dbReference>
<dbReference type="Gene3D" id="3.40.1350.10">
    <property type="match status" value="1"/>
</dbReference>
<feature type="domain" description="Helicase C-terminal" evidence="3">
    <location>
        <begin position="926"/>
        <end position="1098"/>
    </location>
</feature>
<comment type="caution">
    <text evidence="4">The sequence shown here is derived from an EMBL/GenBank/DDBJ whole genome shotgun (WGS) entry which is preliminary data.</text>
</comment>
<dbReference type="InterPro" id="IPR027417">
    <property type="entry name" value="P-loop_NTPase"/>
</dbReference>
<dbReference type="RefSeq" id="WP_340343721.1">
    <property type="nucleotide sequence ID" value="NZ_JBBKZT010000008.1"/>
</dbReference>
<sequence>MFWTKLKSKVGTPRAAAPDAATISVSWDEEGAHFSPSAPRDDFLSVPTEFGLHEERVLALRQLEEEGIANKTSGGVFLPWSDFYKVQGSPEHGDLTELLGLPAEESWKPVLSSVDTLADSTFGVSLREWIGPNGSRPRGNVVVNGAVLTSQGHSAVLPVASWRTVQAVVEQRRRPVDSRTPDTNKRDWSSIRREAIRAGADLSDYLRKTVVLTPAQLRIEMRRGDRALGELVEVMPGFEGQPERWLEMFDRFDAVPERYEIPDGNGLVHVLLSPEVRTVLREIRRMPNRRIAGDRAEAFVRNPFATLGPDAAKVIDPAQFESARLKAGISFARFTAKVVRDDNDRLREVALTIEEPLADEVRTEEVSFENPQALERFLKKLQSRMDAGSECCHWEGFDLEILGDTPDQAERLRAALDAWLRPARINSADIFDLSKYSDRIIGFGDEKPYYSPFIARKDDDEGWYPENVDLGLCFTPEDGGETIAVALDAKNLKHFRKELERAVQEKREEFSFPGFPKPVPVKWANEAMQTLGQVQDDLERRVFDPEKAKRASPSGYRKGLVVKANVDAIDYEQRRGLLEACDMPAVLPSALRGHIRLKDHQLQGVAWLQHLWRHSPDACRGALLADDMGLGKTIQLLSFMAAAIEQDPDIDPLLVVAPVSLLDNWRDEIDKFFTPGAMEVLTLYGPALASKRAPRSALDDELVQSGAPKLLLPGWLGSAKVVLTTYETLRDLEFSLAAQRWSIMICDEAQKIKNPNAMVTRAAKKQNVRLKIACTGTPVENTLTDLWCLFDFIQPGLLGSLKDFGGKYRKPIEAETDEEKERVNELRALIEPQKLRRTKAEVAKDLPRKIESRGCRQLPMSPRQRALYANAVAQFRSRGSGQPSVGLQSPLGLLQYIRRICSDPRAPGHIATDAEPIADIVAHSPKMAWMLRQLQEIRIGGEKAIVFCEFRDLQRTLQRAISERFDFVPDVINGDTSTASASANNRQKRIKAFQDKPGFGVIILSPLAVGFGVNIQKANHVIHFTRTWNPAKEDQATDRAYRIGQEKDVHVYYPVVVADDFMTFDVKLDKLLERRRALSADMLNGSGDAGPEDFGDLEAPDGGNAFGNDALRADDIESLDPAAFEAFCALMWSKLGYTKTIRTQGSGDGGVDVVAIRGTEGALIQCKSSSVEGKELGWEAVKDVAAGAAAYKTRFPGVDFSMIAVTNRRFNGTARQQAQALNVELMEGDDLEALLARHPMKQGELVRFLMSSWATTPY</sequence>
<dbReference type="SMART" id="SM00487">
    <property type="entry name" value="DEXDc"/>
    <property type="match status" value="1"/>
</dbReference>
<dbReference type="Gene3D" id="3.40.50.10810">
    <property type="entry name" value="Tandem AAA-ATPase domain"/>
    <property type="match status" value="1"/>
</dbReference>
<dbReference type="Pfam" id="PF00176">
    <property type="entry name" value="SNF2-rel_dom"/>
    <property type="match status" value="1"/>
</dbReference>
<feature type="domain" description="Helicase ATP-binding" evidence="2">
    <location>
        <begin position="613"/>
        <end position="796"/>
    </location>
</feature>
<dbReference type="InterPro" id="IPR011856">
    <property type="entry name" value="tRNA_endonuc-like_dom_sf"/>
</dbReference>
<name>A0ABU8WP88_9BURK</name>
<evidence type="ECO:0000256" key="1">
    <source>
        <dbReference type="ARBA" id="ARBA00022801"/>
    </source>
</evidence>
<dbReference type="PROSITE" id="PS51194">
    <property type="entry name" value="HELICASE_CTER"/>
    <property type="match status" value="1"/>
</dbReference>
<dbReference type="Pfam" id="PF00271">
    <property type="entry name" value="Helicase_C"/>
    <property type="match status" value="1"/>
</dbReference>
<protein>
    <submittedName>
        <fullName evidence="4">SNF2-related protein</fullName>
    </submittedName>
</protein>
<dbReference type="InterPro" id="IPR049730">
    <property type="entry name" value="SNF2/RAD54-like_C"/>
</dbReference>
<keyword evidence="5" id="KW-1185">Reference proteome</keyword>
<dbReference type="SUPFAM" id="SSF52540">
    <property type="entry name" value="P-loop containing nucleoside triphosphate hydrolases"/>
    <property type="match status" value="2"/>
</dbReference>
<evidence type="ECO:0000313" key="4">
    <source>
        <dbReference type="EMBL" id="MEJ8848588.1"/>
    </source>
</evidence>
<dbReference type="InterPro" id="IPR001650">
    <property type="entry name" value="Helicase_C-like"/>
</dbReference>
<dbReference type="PANTHER" id="PTHR10799">
    <property type="entry name" value="SNF2/RAD54 HELICASE FAMILY"/>
    <property type="match status" value="1"/>
</dbReference>
<dbReference type="Gene3D" id="3.40.50.300">
    <property type="entry name" value="P-loop containing nucleotide triphosphate hydrolases"/>
    <property type="match status" value="1"/>
</dbReference>
<dbReference type="InterPro" id="IPR038718">
    <property type="entry name" value="SNF2-like_sf"/>
</dbReference>
<evidence type="ECO:0000313" key="5">
    <source>
        <dbReference type="Proteomes" id="UP001385892"/>
    </source>
</evidence>
<gene>
    <name evidence="4" type="ORF">WKW82_18155</name>
</gene>
<dbReference type="InterPro" id="IPR014001">
    <property type="entry name" value="Helicase_ATP-bd"/>
</dbReference>
<accession>A0ABU8WP88</accession>
<dbReference type="SUPFAM" id="SSF52980">
    <property type="entry name" value="Restriction endonuclease-like"/>
    <property type="match status" value="1"/>
</dbReference>